<evidence type="ECO:0000256" key="2">
    <source>
        <dbReference type="ARBA" id="ARBA00005025"/>
    </source>
</evidence>
<dbReference type="GO" id="GO:0009099">
    <property type="term" value="P:L-valine biosynthetic process"/>
    <property type="evidence" value="ECO:0007669"/>
    <property type="project" value="UniProtKB-UniRule"/>
</dbReference>
<dbReference type="STRING" id="294671.YLM1_1704"/>
<dbReference type="PROSITE" id="PS51671">
    <property type="entry name" value="ACT"/>
    <property type="match status" value="1"/>
</dbReference>
<dbReference type="Proteomes" id="UP000066376">
    <property type="component" value="Chromosome"/>
</dbReference>
<dbReference type="UniPathway" id="UPA00047">
    <property type="reaction ID" value="UER00055"/>
</dbReference>
<dbReference type="FunFam" id="3.30.70.1150:FF:000001">
    <property type="entry name" value="Acetolactate synthase small subunit"/>
    <property type="match status" value="1"/>
</dbReference>
<keyword evidence="10" id="KW-1185">Reference proteome</keyword>
<evidence type="ECO:0000256" key="1">
    <source>
        <dbReference type="ARBA" id="ARBA00004974"/>
    </source>
</evidence>
<evidence type="ECO:0000259" key="7">
    <source>
        <dbReference type="PROSITE" id="PS51671"/>
    </source>
</evidence>
<dbReference type="GO" id="GO:1990610">
    <property type="term" value="F:acetolactate synthase regulator activity"/>
    <property type="evidence" value="ECO:0007669"/>
    <property type="project" value="UniProtKB-UniRule"/>
</dbReference>
<dbReference type="AlphaFoldDB" id="A0A126R2Q5"/>
<dbReference type="InterPro" id="IPR054480">
    <property type="entry name" value="AHAS_small-like_ACT"/>
</dbReference>
<evidence type="ECO:0000313" key="10">
    <source>
        <dbReference type="Proteomes" id="UP000066376"/>
    </source>
</evidence>
<keyword evidence="5 6" id="KW-0100">Branched-chain amino acid biosynthesis</keyword>
<keyword evidence="4 6" id="KW-0028">Amino-acid biosynthesis</keyword>
<dbReference type="RefSeq" id="WP_067148547.1">
    <property type="nucleotide sequence ID" value="NZ_CP014265.1"/>
</dbReference>
<feature type="domain" description="ACT" evidence="7">
    <location>
        <begin position="7"/>
        <end position="81"/>
    </location>
</feature>
<gene>
    <name evidence="9" type="ORF">SAMN02910297_01403</name>
    <name evidence="8" type="ORF">YLM1_1704</name>
</gene>
<dbReference type="EC" id="2.2.1.6" evidence="6"/>
<dbReference type="EMBL" id="CP014265">
    <property type="protein sequence ID" value="AMK16259.1"/>
    <property type="molecule type" value="Genomic_DNA"/>
</dbReference>
<dbReference type="EMBL" id="FOTL01000024">
    <property type="protein sequence ID" value="SFL64214.1"/>
    <property type="molecule type" value="Genomic_DNA"/>
</dbReference>
<name>A0A126R2Q5_METOL</name>
<evidence type="ECO:0000256" key="3">
    <source>
        <dbReference type="ARBA" id="ARBA00006341"/>
    </source>
</evidence>
<keyword evidence="6" id="KW-0808">Transferase</keyword>
<comment type="catalytic activity">
    <reaction evidence="6">
        <text>2 pyruvate + H(+) = (2S)-2-acetolactate + CO2</text>
        <dbReference type="Rhea" id="RHEA:25249"/>
        <dbReference type="ChEBI" id="CHEBI:15361"/>
        <dbReference type="ChEBI" id="CHEBI:15378"/>
        <dbReference type="ChEBI" id="CHEBI:16526"/>
        <dbReference type="ChEBI" id="CHEBI:58476"/>
        <dbReference type="EC" id="2.2.1.6"/>
    </reaction>
</comment>
<dbReference type="NCBIfam" id="TIGR00119">
    <property type="entry name" value="acolac_sm"/>
    <property type="match status" value="1"/>
</dbReference>
<comment type="pathway">
    <text evidence="2 6">Amino-acid biosynthesis; L-valine biosynthesis; L-valine from pyruvate: step 1/4.</text>
</comment>
<evidence type="ECO:0000313" key="9">
    <source>
        <dbReference type="EMBL" id="SFL64214.1"/>
    </source>
</evidence>
<dbReference type="InterPro" id="IPR027271">
    <property type="entry name" value="Acetolactate_synth/TF_NikR_C"/>
</dbReference>
<organism evidence="8 10">
    <name type="scientific">Methanobrevibacter olleyae</name>
    <dbReference type="NCBI Taxonomy" id="294671"/>
    <lineage>
        <taxon>Archaea</taxon>
        <taxon>Methanobacteriati</taxon>
        <taxon>Methanobacteriota</taxon>
        <taxon>Methanomada group</taxon>
        <taxon>Methanobacteria</taxon>
        <taxon>Methanobacteriales</taxon>
        <taxon>Methanobacteriaceae</taxon>
        <taxon>Methanobrevibacter</taxon>
    </lineage>
</organism>
<reference evidence="10" key="2">
    <citation type="submission" date="2016-02" db="EMBL/GenBank/DDBJ databases">
        <title>The draft genome sequence of the rumen methanogen Methanobrevibacter olleyae YLM1.</title>
        <authorList>
            <consortium name="New Zealand Agricultural Greenhouse Gas Research Centre/Pastoral Greenhouse Gas Research Consortium"/>
            <person name="Kelly W.J."/>
            <person name="Li D."/>
            <person name="Lambie S.C."/>
            <person name="Attwood G.T."/>
            <person name="Altermann E."/>
            <person name="Leahy S.C."/>
        </authorList>
    </citation>
    <scope>NUCLEOTIDE SEQUENCE [LARGE SCALE GENOMIC DNA]</scope>
    <source>
        <strain evidence="10">YLM1</strain>
    </source>
</reference>
<dbReference type="GeneID" id="28490017"/>
<evidence type="ECO:0000313" key="8">
    <source>
        <dbReference type="EMBL" id="AMK16259.1"/>
    </source>
</evidence>
<dbReference type="GO" id="GO:0005829">
    <property type="term" value="C:cytosol"/>
    <property type="evidence" value="ECO:0007669"/>
    <property type="project" value="TreeGrafter"/>
</dbReference>
<proteinExistence type="inferred from homology"/>
<dbReference type="PANTHER" id="PTHR30239">
    <property type="entry name" value="ACETOLACTATE SYNTHASE SMALL SUBUNIT"/>
    <property type="match status" value="1"/>
</dbReference>
<protein>
    <recommendedName>
        <fullName evidence="6">Acetolactate synthase small subunit</fullName>
        <shortName evidence="6">AHAS</shortName>
        <shortName evidence="6">ALS</shortName>
        <ecNumber evidence="6">2.2.1.6</ecNumber>
    </recommendedName>
    <alternativeName>
        <fullName evidence="6">Acetohydroxy-acid synthase small subunit</fullName>
    </alternativeName>
</protein>
<sequence>MAKNSHVISTLVEDKPGVLQKVASLFTRRGFNIDSITVGSSEVENLSRMVFVVRGDEKVLEQVIKQLHKLVDVVKIKDIDPEYVLKRELCLVKVKTIKEKSRSEIIQYADIFRAKIIDVCDDNITMEVTGNPEKIDSFLRLLKPFGIKKIARTGPTAVARAHY</sequence>
<dbReference type="PATRIC" id="fig|294671.3.peg.1771"/>
<reference evidence="8 10" key="1">
    <citation type="journal article" date="2016" name="Genome Announc.">
        <title>Draft Genome Sequence of the Rumen Methanogen Methanobrevibacter olleyae YLM1.</title>
        <authorList>
            <person name="Kelly W.J."/>
            <person name="Li D."/>
            <person name="Lambie S.C."/>
            <person name="Cox F."/>
            <person name="Attwood G.T."/>
            <person name="Altermann E."/>
            <person name="Leahy S.C."/>
        </authorList>
    </citation>
    <scope>NUCLEOTIDE SEQUENCE [LARGE SCALE GENOMIC DNA]</scope>
    <source>
        <strain evidence="8 10">YLM1</strain>
    </source>
</reference>
<accession>A0A126R2Q5</accession>
<dbReference type="GO" id="GO:0003984">
    <property type="term" value="F:acetolactate synthase activity"/>
    <property type="evidence" value="ECO:0007669"/>
    <property type="project" value="UniProtKB-UniRule"/>
</dbReference>
<reference evidence="9" key="4">
    <citation type="submission" date="2016-10" db="EMBL/GenBank/DDBJ databases">
        <authorList>
            <person name="de Groot N.N."/>
        </authorList>
    </citation>
    <scope>NUCLEOTIDE SEQUENCE [LARGE SCALE GENOMIC DNA]</scope>
    <source>
        <strain evidence="9">DSM 16632</strain>
    </source>
</reference>
<dbReference type="Pfam" id="PF22629">
    <property type="entry name" value="ACT_AHAS_ss"/>
    <property type="match status" value="1"/>
</dbReference>
<dbReference type="KEGG" id="mol:YLM1_1704"/>
<dbReference type="Proteomes" id="UP000183442">
    <property type="component" value="Unassembled WGS sequence"/>
</dbReference>
<dbReference type="Gene3D" id="3.30.70.1150">
    <property type="entry name" value="ACT-like. Chain A, domain 2"/>
    <property type="match status" value="1"/>
</dbReference>
<dbReference type="CDD" id="cd04878">
    <property type="entry name" value="ACT_AHAS"/>
    <property type="match status" value="1"/>
</dbReference>
<dbReference type="UniPathway" id="UPA00049">
    <property type="reaction ID" value="UER00059"/>
</dbReference>
<comment type="function">
    <text evidence="6">Catalyzes the conversion of 2 pyruvate molecules into acetolactate in the first common step of the biosynthetic pathway of the branched-amino acids such as leucine, isoleucine, and valine.</text>
</comment>
<evidence type="ECO:0000256" key="4">
    <source>
        <dbReference type="ARBA" id="ARBA00022605"/>
    </source>
</evidence>
<dbReference type="FunFam" id="3.30.70.260:FF:000001">
    <property type="entry name" value="Acetolactate synthase, small subunit"/>
    <property type="match status" value="1"/>
</dbReference>
<dbReference type="SUPFAM" id="SSF55021">
    <property type="entry name" value="ACT-like"/>
    <property type="match status" value="2"/>
</dbReference>
<dbReference type="NCBIfam" id="NF008864">
    <property type="entry name" value="PRK11895.1"/>
    <property type="match status" value="1"/>
</dbReference>
<evidence type="ECO:0000256" key="6">
    <source>
        <dbReference type="RuleBase" id="RU368092"/>
    </source>
</evidence>
<reference evidence="11" key="3">
    <citation type="submission" date="2016-10" db="EMBL/GenBank/DDBJ databases">
        <authorList>
            <person name="Varghese N."/>
        </authorList>
    </citation>
    <scope>NUCLEOTIDE SEQUENCE [LARGE SCALE GENOMIC DNA]</scope>
    <source>
        <strain evidence="11">DSM 16632</strain>
    </source>
</reference>
<comment type="similarity">
    <text evidence="3 6">Belongs to the acetolactate synthase small subunit family.</text>
</comment>
<dbReference type="PANTHER" id="PTHR30239:SF0">
    <property type="entry name" value="ACETOLACTATE SYNTHASE SMALL SUBUNIT 1, CHLOROPLASTIC"/>
    <property type="match status" value="1"/>
</dbReference>
<dbReference type="InterPro" id="IPR004789">
    <property type="entry name" value="Acetalactate_synth_ssu"/>
</dbReference>
<dbReference type="Gene3D" id="3.30.70.260">
    <property type="match status" value="1"/>
</dbReference>
<evidence type="ECO:0000256" key="5">
    <source>
        <dbReference type="ARBA" id="ARBA00023304"/>
    </source>
</evidence>
<comment type="pathway">
    <text evidence="1 6">Amino-acid biosynthesis; L-isoleucine biosynthesis; L-isoleucine from 2-oxobutanoate: step 1/4.</text>
</comment>
<dbReference type="InterPro" id="IPR002912">
    <property type="entry name" value="ACT_dom"/>
</dbReference>
<dbReference type="InterPro" id="IPR045865">
    <property type="entry name" value="ACT-like_dom_sf"/>
</dbReference>
<dbReference type="GO" id="GO:0009097">
    <property type="term" value="P:isoleucine biosynthetic process"/>
    <property type="evidence" value="ECO:0007669"/>
    <property type="project" value="UniProtKB-UniRule"/>
</dbReference>
<dbReference type="InterPro" id="IPR019455">
    <property type="entry name" value="Acetolactate_synth_ssu_C"/>
</dbReference>
<dbReference type="OrthoDB" id="85792at2157"/>
<evidence type="ECO:0000313" key="11">
    <source>
        <dbReference type="Proteomes" id="UP000183442"/>
    </source>
</evidence>
<comment type="subunit">
    <text evidence="6">Dimer of large and small chains.</text>
</comment>
<dbReference type="InterPro" id="IPR039557">
    <property type="entry name" value="AHAS_ACT"/>
</dbReference>
<dbReference type="Pfam" id="PF10369">
    <property type="entry name" value="ALS_ss_C"/>
    <property type="match status" value="1"/>
</dbReference>